<dbReference type="RefSeq" id="WP_128116613.1">
    <property type="nucleotide sequence ID" value="NZ_UAQM01000051.1"/>
</dbReference>
<accession>A0A2X1ASV9</accession>
<evidence type="ECO:0000313" key="2">
    <source>
        <dbReference type="Proteomes" id="UP000250358"/>
    </source>
</evidence>
<dbReference type="EMBL" id="UAQM01000051">
    <property type="protein sequence ID" value="SPU46990.1"/>
    <property type="molecule type" value="Genomic_DNA"/>
</dbReference>
<dbReference type="Proteomes" id="UP000250358">
    <property type="component" value="Unassembled WGS sequence"/>
</dbReference>
<organism evidence="1 2">
    <name type="scientific">Brevundimonas diminuta</name>
    <name type="common">Pseudomonas diminuta</name>
    <dbReference type="NCBI Taxonomy" id="293"/>
    <lineage>
        <taxon>Bacteria</taxon>
        <taxon>Pseudomonadati</taxon>
        <taxon>Pseudomonadota</taxon>
        <taxon>Alphaproteobacteria</taxon>
        <taxon>Caulobacterales</taxon>
        <taxon>Caulobacteraceae</taxon>
        <taxon>Brevundimonas</taxon>
    </lineage>
</organism>
<dbReference type="AlphaFoldDB" id="A0A2X1ASV9"/>
<proteinExistence type="predicted"/>
<name>A0A2X1ASV9_BREDI</name>
<reference evidence="1 2" key="1">
    <citation type="submission" date="2018-06" db="EMBL/GenBank/DDBJ databases">
        <authorList>
            <consortium name="Pathogen Informatics"/>
            <person name="Doyle S."/>
        </authorList>
    </citation>
    <scope>NUCLEOTIDE SEQUENCE [LARGE SCALE GENOMIC DNA]</scope>
    <source>
        <strain evidence="1 2">NCTC11165</strain>
    </source>
</reference>
<sequence>MFASQGRKAIERNSVAVLESFHNTVERDIGEFSDRDAAIMFAGWLHYSIALLIQSRRLKQNEIPAALQSGALAVRSAAPDHGLGDTYIEVAQGRIFDSMREANGSPMWPLLYFARAKEDGLRVSEGAFAGALMRETEAVARMG</sequence>
<evidence type="ECO:0000313" key="1">
    <source>
        <dbReference type="EMBL" id="SPU46990.1"/>
    </source>
</evidence>
<gene>
    <name evidence="1" type="ORF">NCTC11165_03346</name>
</gene>
<protein>
    <submittedName>
        <fullName evidence="1">Uncharacterized protein</fullName>
    </submittedName>
</protein>